<gene>
    <name evidence="2" type="ORF">CB5_LOCUS25781</name>
</gene>
<evidence type="ECO:0000256" key="1">
    <source>
        <dbReference type="SAM" id="MobiDB-lite"/>
    </source>
</evidence>
<dbReference type="AlphaFoldDB" id="A0A6V7QHJ3"/>
<feature type="compositionally biased region" description="Basic residues" evidence="1">
    <location>
        <begin position="1"/>
        <end position="13"/>
    </location>
</feature>
<protein>
    <submittedName>
        <fullName evidence="2">Uncharacterized protein</fullName>
    </submittedName>
</protein>
<organism evidence="2">
    <name type="scientific">Ananas comosus var. bracteatus</name>
    <name type="common">red pineapple</name>
    <dbReference type="NCBI Taxonomy" id="296719"/>
    <lineage>
        <taxon>Eukaryota</taxon>
        <taxon>Viridiplantae</taxon>
        <taxon>Streptophyta</taxon>
        <taxon>Embryophyta</taxon>
        <taxon>Tracheophyta</taxon>
        <taxon>Spermatophyta</taxon>
        <taxon>Magnoliopsida</taxon>
        <taxon>Liliopsida</taxon>
        <taxon>Poales</taxon>
        <taxon>Bromeliaceae</taxon>
        <taxon>Bromelioideae</taxon>
        <taxon>Ananas</taxon>
    </lineage>
</organism>
<proteinExistence type="predicted"/>
<dbReference type="EMBL" id="LR862136">
    <property type="protein sequence ID" value="CAD1842570.1"/>
    <property type="molecule type" value="Genomic_DNA"/>
</dbReference>
<evidence type="ECO:0000313" key="2">
    <source>
        <dbReference type="EMBL" id="CAD1842570.1"/>
    </source>
</evidence>
<reference evidence="2" key="1">
    <citation type="submission" date="2020-07" db="EMBL/GenBank/DDBJ databases">
        <authorList>
            <person name="Lin J."/>
        </authorList>
    </citation>
    <scope>NUCLEOTIDE SEQUENCE</scope>
</reference>
<accession>A0A6V7QHJ3</accession>
<feature type="compositionally biased region" description="Polar residues" evidence="1">
    <location>
        <begin position="38"/>
        <end position="49"/>
    </location>
</feature>
<name>A0A6V7QHJ3_ANACO</name>
<feature type="compositionally biased region" description="Low complexity" evidence="1">
    <location>
        <begin position="68"/>
        <end position="77"/>
    </location>
</feature>
<feature type="compositionally biased region" description="Basic and acidic residues" evidence="1">
    <location>
        <begin position="50"/>
        <end position="67"/>
    </location>
</feature>
<feature type="compositionally biased region" description="Basic and acidic residues" evidence="1">
    <location>
        <begin position="14"/>
        <end position="37"/>
    </location>
</feature>
<feature type="region of interest" description="Disordered" evidence="1">
    <location>
        <begin position="1"/>
        <end position="137"/>
    </location>
</feature>
<sequence>MPSGPRKRKAQRRKKEEREKELEKEKQKEKEEVKEKLNSPTTSSSSQDFNHSKKDINYNEESSKDDTGSSSSSSSSSSEEDGEKKKGAADGGEDEAAVGEVKVAEEIEIAIAIEKRVAPPVGDGAGAVPVPDEGADKPFDVLIERDDKLPHESAERAVLSDPSDCPAGESIREEEELCCRESEETEAAPAPLLEHRTAWWNCCGMLDAFAGSKKD</sequence>